<feature type="domain" description="ABC transporter" evidence="5">
    <location>
        <begin position="4"/>
        <end position="238"/>
    </location>
</feature>
<dbReference type="PROSITE" id="PS50893">
    <property type="entry name" value="ABC_TRANSPORTER_2"/>
    <property type="match status" value="1"/>
</dbReference>
<proteinExistence type="inferred from homology"/>
<comment type="similarity">
    <text evidence="1">Belongs to the ABC transporter superfamily.</text>
</comment>
<dbReference type="InterPro" id="IPR050153">
    <property type="entry name" value="Metal_Ion_Import_ABC"/>
</dbReference>
<dbReference type="PANTHER" id="PTHR42734:SF6">
    <property type="entry name" value="MOLYBDATE IMPORT ATP-BINDING PROTEIN MOLC"/>
    <property type="match status" value="1"/>
</dbReference>
<accession>A0A1E3XLJ5</accession>
<reference evidence="8 9" key="1">
    <citation type="journal article" date="2018" name="Front. Microbiol.">
        <title>Genetic and Phylogenetic Characteristics of Pasteurella multocida Isolates From Different Host Species.</title>
        <authorList>
            <person name="Peng Z."/>
            <person name="Liang W."/>
            <person name="Wang F."/>
            <person name="Xu Z."/>
            <person name="Xie Z."/>
            <person name="Lian Z."/>
            <person name="Hua L."/>
            <person name="Zhou R."/>
            <person name="Chen H."/>
            <person name="Wu B."/>
        </authorList>
    </citation>
    <scope>NUCLEOTIDE SEQUENCE [LARGE SCALE GENOMIC DNA]</scope>
    <source>
        <strain evidence="8 9">HNA06</strain>
    </source>
</reference>
<dbReference type="InterPro" id="IPR027417">
    <property type="entry name" value="P-loop_NTPase"/>
</dbReference>
<reference evidence="7" key="3">
    <citation type="submission" date="2022-07" db="EMBL/GenBank/DDBJ databases">
        <title>Sequence of Pasteurella multocoda 17BRD-035.</title>
        <authorList>
            <person name="Roy Chowdhury P."/>
            <person name="Alhamami T."/>
            <person name="Trott D.J."/>
            <person name="Djordvevic S.P."/>
        </authorList>
    </citation>
    <scope>NUCLEOTIDE SEQUENCE</scope>
    <source>
        <strain evidence="7">17BRD-035</strain>
    </source>
</reference>
<keyword evidence="2" id="KW-0813">Transport</keyword>
<organism evidence="8 9">
    <name type="scientific">Pasteurella multocida</name>
    <dbReference type="NCBI Taxonomy" id="747"/>
    <lineage>
        <taxon>Bacteria</taxon>
        <taxon>Pseudomonadati</taxon>
        <taxon>Pseudomonadota</taxon>
        <taxon>Gammaproteobacteria</taxon>
        <taxon>Pasteurellales</taxon>
        <taxon>Pasteurellaceae</taxon>
        <taxon>Pasteurella</taxon>
    </lineage>
</organism>
<dbReference type="GO" id="GO:0005524">
    <property type="term" value="F:ATP binding"/>
    <property type="evidence" value="ECO:0007669"/>
    <property type="project" value="UniProtKB-KW"/>
</dbReference>
<evidence type="ECO:0000313" key="9">
    <source>
        <dbReference type="Proteomes" id="UP000540079"/>
    </source>
</evidence>
<evidence type="ECO:0000313" key="8">
    <source>
        <dbReference type="EMBL" id="NNI79664.1"/>
    </source>
</evidence>
<evidence type="ECO:0000256" key="3">
    <source>
        <dbReference type="ARBA" id="ARBA00022741"/>
    </source>
</evidence>
<dbReference type="InterPro" id="IPR017871">
    <property type="entry name" value="ABC_transporter-like_CS"/>
</dbReference>
<dbReference type="Proteomes" id="UP000540079">
    <property type="component" value="Unassembled WGS sequence"/>
</dbReference>
<dbReference type="PROSITE" id="PS00211">
    <property type="entry name" value="ABC_TRANSPORTER_1"/>
    <property type="match status" value="1"/>
</dbReference>
<reference evidence="6" key="2">
    <citation type="submission" date="2022-07" db="EMBL/GenBank/DDBJ databases">
        <title>Genome-based characterization of novel serogroup A variants of Pasteurella multocida.</title>
        <authorList>
            <person name="Prajapati A."/>
            <person name="Yogisharadhya R."/>
            <person name="Mohanty N."/>
            <person name="Chanda M."/>
            <person name="Mendem S.K."/>
            <person name="Siddaramappa S."/>
            <person name="Shivachandra S.B."/>
        </authorList>
    </citation>
    <scope>NUCLEOTIDE SEQUENCE</scope>
    <source>
        <strain evidence="6">NIVEDIPm19</strain>
    </source>
</reference>
<dbReference type="FunFam" id="3.40.50.300:FF:000134">
    <property type="entry name" value="Iron-enterobactin ABC transporter ATP-binding protein"/>
    <property type="match status" value="1"/>
</dbReference>
<comment type="caution">
    <text evidence="8">The sequence shown here is derived from an EMBL/GenBank/DDBJ whole genome shotgun (WGS) entry which is preliminary data.</text>
</comment>
<dbReference type="OMA" id="GEYADRM"/>
<dbReference type="EMBL" id="PPVL01000009">
    <property type="protein sequence ID" value="NNI79664.1"/>
    <property type="molecule type" value="Genomic_DNA"/>
</dbReference>
<evidence type="ECO:0000256" key="1">
    <source>
        <dbReference type="ARBA" id="ARBA00005417"/>
    </source>
</evidence>
<dbReference type="Pfam" id="PF00005">
    <property type="entry name" value="ABC_tran"/>
    <property type="match status" value="1"/>
</dbReference>
<evidence type="ECO:0000313" key="7">
    <source>
        <dbReference type="EMBL" id="MDT3452686.1"/>
    </source>
</evidence>
<dbReference type="PANTHER" id="PTHR42734">
    <property type="entry name" value="METAL TRANSPORT SYSTEM ATP-BINDING PROTEIN TM_0124-RELATED"/>
    <property type="match status" value="1"/>
</dbReference>
<evidence type="ECO:0000256" key="2">
    <source>
        <dbReference type="ARBA" id="ARBA00022448"/>
    </source>
</evidence>
<dbReference type="InterPro" id="IPR003593">
    <property type="entry name" value="AAA+_ATPase"/>
</dbReference>
<name>A0A1E3XLJ5_PASMD</name>
<evidence type="ECO:0000259" key="5">
    <source>
        <dbReference type="PROSITE" id="PS50893"/>
    </source>
</evidence>
<protein>
    <submittedName>
        <fullName evidence="8">ABC transporter ATP-binding protein</fullName>
    </submittedName>
</protein>
<dbReference type="AlphaFoldDB" id="A0A1E3XLJ5"/>
<dbReference type="Proteomes" id="UP001145481">
    <property type="component" value="Unassembled WGS sequence"/>
</dbReference>
<dbReference type="SUPFAM" id="SSF52540">
    <property type="entry name" value="P-loop containing nucleoside triphosphate hydrolases"/>
    <property type="match status" value="1"/>
</dbReference>
<dbReference type="EMBL" id="JANJHC010000007">
    <property type="protein sequence ID" value="MDA5622819.1"/>
    <property type="molecule type" value="Genomic_DNA"/>
</dbReference>
<evidence type="ECO:0000313" key="6">
    <source>
        <dbReference type="EMBL" id="MDA5622819.1"/>
    </source>
</evidence>
<dbReference type="InterPro" id="IPR003439">
    <property type="entry name" value="ABC_transporter-like_ATP-bd"/>
</dbReference>
<dbReference type="EMBL" id="JANIEN010000008">
    <property type="protein sequence ID" value="MDT3452686.1"/>
    <property type="molecule type" value="Genomic_DNA"/>
</dbReference>
<dbReference type="Gene3D" id="3.40.50.300">
    <property type="entry name" value="P-loop containing nucleotide triphosphate hydrolases"/>
    <property type="match status" value="1"/>
</dbReference>
<evidence type="ECO:0000256" key="4">
    <source>
        <dbReference type="ARBA" id="ARBA00022840"/>
    </source>
</evidence>
<dbReference type="SMART" id="SM00382">
    <property type="entry name" value="AAA"/>
    <property type="match status" value="1"/>
</dbReference>
<dbReference type="RefSeq" id="WP_005751954.1">
    <property type="nucleotide sequence ID" value="NZ_CP017961.1"/>
</dbReference>
<keyword evidence="4 8" id="KW-0067">ATP-binding</keyword>
<sequence>MSLVTLKHVSIGYKKQVLASDLNLQLEPNQVVCLLGANGCGKTTLLKTLLGLLPTLAGEILLQNRPHFTWTQKELAQFIGYVPQVHHLFHFTVQEVVLMGRTAHLAWYSSPKQKDIAIAEQCLSTLGIAHLSQRFYHEISGGERQLVLIARALAQQPAFLIMDEPTSNLDFGNQIRVLEKITQLKQTGLSILMTTHQPEHSFHVADRTILFHQGRIIANGTPKQTLTTQNLAKIYQLDEDVLRKNLRISYE</sequence>
<keyword evidence="3" id="KW-0547">Nucleotide-binding</keyword>
<dbReference type="Proteomes" id="UP001182304">
    <property type="component" value="Unassembled WGS sequence"/>
</dbReference>
<gene>
    <name evidence="8" type="ORF">C2800_09570</name>
    <name evidence="6" type="ORF">NM948_04565</name>
    <name evidence="7" type="ORF">NQF69_07840</name>
</gene>
<dbReference type="GO" id="GO:0016887">
    <property type="term" value="F:ATP hydrolysis activity"/>
    <property type="evidence" value="ECO:0007669"/>
    <property type="project" value="InterPro"/>
</dbReference>
<dbReference type="CDD" id="cd03214">
    <property type="entry name" value="ABC_Iron-Siderophores_B12_Hemin"/>
    <property type="match status" value="1"/>
</dbReference>